<evidence type="ECO:0008006" key="4">
    <source>
        <dbReference type="Google" id="ProtNLM"/>
    </source>
</evidence>
<feature type="transmembrane region" description="Helical" evidence="1">
    <location>
        <begin position="20"/>
        <end position="39"/>
    </location>
</feature>
<organism evidence="2 3">
    <name type="scientific">Boseongicola aestuarii</name>
    <dbReference type="NCBI Taxonomy" id="1470561"/>
    <lineage>
        <taxon>Bacteria</taxon>
        <taxon>Pseudomonadati</taxon>
        <taxon>Pseudomonadota</taxon>
        <taxon>Alphaproteobacteria</taxon>
        <taxon>Rhodobacterales</taxon>
        <taxon>Paracoccaceae</taxon>
        <taxon>Boseongicola</taxon>
    </lineage>
</organism>
<keyword evidence="1" id="KW-1133">Transmembrane helix</keyword>
<dbReference type="EMBL" id="FXXQ01000001">
    <property type="protein sequence ID" value="SMX22042.1"/>
    <property type="molecule type" value="Genomic_DNA"/>
</dbReference>
<keyword evidence="3" id="KW-1185">Reference proteome</keyword>
<evidence type="ECO:0000256" key="1">
    <source>
        <dbReference type="SAM" id="Phobius"/>
    </source>
</evidence>
<keyword evidence="1" id="KW-0472">Membrane</keyword>
<evidence type="ECO:0000313" key="3">
    <source>
        <dbReference type="Proteomes" id="UP000201838"/>
    </source>
</evidence>
<keyword evidence="1" id="KW-0812">Transmembrane</keyword>
<reference evidence="2 3" key="1">
    <citation type="submission" date="2017-05" db="EMBL/GenBank/DDBJ databases">
        <authorList>
            <person name="Song R."/>
            <person name="Chenine A.L."/>
            <person name="Ruprecht R.M."/>
        </authorList>
    </citation>
    <scope>NUCLEOTIDE SEQUENCE [LARGE SCALE GENOMIC DNA]</scope>
    <source>
        <strain evidence="2 3">CECT 8489</strain>
    </source>
</reference>
<dbReference type="Proteomes" id="UP000201838">
    <property type="component" value="Unassembled WGS sequence"/>
</dbReference>
<dbReference type="RefSeq" id="WP_141138202.1">
    <property type="nucleotide sequence ID" value="NZ_FXXQ01000001.1"/>
</dbReference>
<gene>
    <name evidence="2" type="ORF">BOA8489_00129</name>
</gene>
<evidence type="ECO:0000313" key="2">
    <source>
        <dbReference type="EMBL" id="SMX22042.1"/>
    </source>
</evidence>
<sequence>MFQIFKMFRKSESGATLVEYGVALILAIIVGGTALVTLADQTSNNMNATVNSLNER</sequence>
<dbReference type="OrthoDB" id="7711263at2"/>
<name>A0A238IVQ2_9RHOB</name>
<dbReference type="AlphaFoldDB" id="A0A238IVQ2"/>
<accession>A0A238IVQ2</accession>
<proteinExistence type="predicted"/>
<protein>
    <recommendedName>
        <fullName evidence="4">Flp/Fap pilin component</fullName>
    </recommendedName>
</protein>